<feature type="region of interest" description="Disordered" evidence="1">
    <location>
        <begin position="224"/>
        <end position="247"/>
    </location>
</feature>
<gene>
    <name evidence="2" type="ORF">TKK_003303</name>
</gene>
<feature type="compositionally biased region" description="Polar residues" evidence="1">
    <location>
        <begin position="224"/>
        <end position="236"/>
    </location>
</feature>
<evidence type="ECO:0008006" key="4">
    <source>
        <dbReference type="Google" id="ProtNLM"/>
    </source>
</evidence>
<dbReference type="Proteomes" id="UP001627154">
    <property type="component" value="Unassembled WGS sequence"/>
</dbReference>
<keyword evidence="3" id="KW-1185">Reference proteome</keyword>
<reference evidence="2 3" key="1">
    <citation type="journal article" date="2024" name="bioRxiv">
        <title>A reference genome for Trichogramma kaykai: A tiny desert-dwelling parasitoid wasp with competing sex-ratio distorters.</title>
        <authorList>
            <person name="Culotta J."/>
            <person name="Lindsey A.R."/>
        </authorList>
    </citation>
    <scope>NUCLEOTIDE SEQUENCE [LARGE SCALE GENOMIC DNA]</scope>
    <source>
        <strain evidence="2 3">KSX58</strain>
    </source>
</reference>
<sequence length="566" mass="63788">MMDTMSETGNKIDPLQLNCEAENCVEVSTDSQKSDTSHSETIVIDIIHIDPSDDIIPGGVSQINLEERDPLKSDTSDSSDDCKTIFYNIGEKIRIRNISSDVDIVSFSPVKTKNILPIAINHQREIIHHSSLENNHNVDEFEIFQSKLGADDIVSSPHQELTDEEEFPEVYEIEPPDVPQLKRKPISGEYDEIDGHEEVIPHKKICANHNSGINDIPTELLSSKKSIDHNNGTGIDSSCSKKKKKTSSDYPVVEERLTRGKARAANQIIQNLNQADEITSLASSIVKIPVVKNGNSTTLSSVKIDEETAFVSNTCAFDSLLQILLTASYDYEPILVQVDSLAEKTDVFKVIQYIMKKGVNSYMYNMRAQILKKHFEMQDNPEAENEKLLDCLCNIGSMTKKLFECVPSFTEISKCQFGCPPRIKKFTVYPIEVSNLMAPQGKYVIDDFVNICQHTMCTRKGCSGIEETILNIGNIVMLDIPINTHKRKVQIKKLATELDIPKNDIQCLKLLGFVDMDVKQKHYTAVVYRDVEQKWSRFDDIIGKVQYIPDDTPVRPALLVFIKVDR</sequence>
<evidence type="ECO:0000313" key="3">
    <source>
        <dbReference type="Proteomes" id="UP001627154"/>
    </source>
</evidence>
<accession>A0ABD2XG38</accession>
<evidence type="ECO:0000256" key="1">
    <source>
        <dbReference type="SAM" id="MobiDB-lite"/>
    </source>
</evidence>
<dbReference type="AlphaFoldDB" id="A0ABD2XG38"/>
<evidence type="ECO:0000313" key="2">
    <source>
        <dbReference type="EMBL" id="KAL3403894.1"/>
    </source>
</evidence>
<organism evidence="2 3">
    <name type="scientific">Trichogramma kaykai</name>
    <dbReference type="NCBI Taxonomy" id="54128"/>
    <lineage>
        <taxon>Eukaryota</taxon>
        <taxon>Metazoa</taxon>
        <taxon>Ecdysozoa</taxon>
        <taxon>Arthropoda</taxon>
        <taxon>Hexapoda</taxon>
        <taxon>Insecta</taxon>
        <taxon>Pterygota</taxon>
        <taxon>Neoptera</taxon>
        <taxon>Endopterygota</taxon>
        <taxon>Hymenoptera</taxon>
        <taxon>Apocrita</taxon>
        <taxon>Proctotrupomorpha</taxon>
        <taxon>Chalcidoidea</taxon>
        <taxon>Trichogrammatidae</taxon>
        <taxon>Trichogramma</taxon>
    </lineage>
</organism>
<dbReference type="EMBL" id="JBJJXI010000027">
    <property type="protein sequence ID" value="KAL3403894.1"/>
    <property type="molecule type" value="Genomic_DNA"/>
</dbReference>
<comment type="caution">
    <text evidence="2">The sequence shown here is derived from an EMBL/GenBank/DDBJ whole genome shotgun (WGS) entry which is preliminary data.</text>
</comment>
<protein>
    <recommendedName>
        <fullName evidence="4">USP domain-containing protein</fullName>
    </recommendedName>
</protein>
<proteinExistence type="predicted"/>
<name>A0ABD2XG38_9HYME</name>